<keyword evidence="7" id="KW-0539">Nucleus</keyword>
<evidence type="ECO:0000256" key="7">
    <source>
        <dbReference type="ARBA" id="ARBA00023242"/>
    </source>
</evidence>
<dbReference type="OrthoDB" id="2538017at2759"/>
<keyword evidence="3" id="KW-0509">mRNA transport</keyword>
<dbReference type="GO" id="GO:0017056">
    <property type="term" value="F:structural constituent of nuclear pore"/>
    <property type="evidence" value="ECO:0007669"/>
    <property type="project" value="InterPro"/>
</dbReference>
<accession>A0A8J2S8F4</accession>
<evidence type="ECO:0000256" key="5">
    <source>
        <dbReference type="ARBA" id="ARBA00023010"/>
    </source>
</evidence>
<evidence type="ECO:0000256" key="4">
    <source>
        <dbReference type="ARBA" id="ARBA00022927"/>
    </source>
</evidence>
<feature type="compositionally biased region" description="Polar residues" evidence="9">
    <location>
        <begin position="1"/>
        <end position="15"/>
    </location>
</feature>
<reference evidence="10" key="1">
    <citation type="submission" date="2021-11" db="EMBL/GenBank/DDBJ databases">
        <authorList>
            <person name="Schell T."/>
        </authorList>
    </citation>
    <scope>NUCLEOTIDE SEQUENCE</scope>
    <source>
        <strain evidence="10">M5</strain>
    </source>
</reference>
<dbReference type="InterPro" id="IPR024882">
    <property type="entry name" value="NUP58/p45/49"/>
</dbReference>
<feature type="region of interest" description="Disordered" evidence="9">
    <location>
        <begin position="1"/>
        <end position="35"/>
    </location>
</feature>
<feature type="region of interest" description="Disordered" evidence="9">
    <location>
        <begin position="433"/>
        <end position="482"/>
    </location>
</feature>
<evidence type="ECO:0000256" key="9">
    <source>
        <dbReference type="SAM" id="MobiDB-lite"/>
    </source>
</evidence>
<evidence type="ECO:0000313" key="11">
    <source>
        <dbReference type="Proteomes" id="UP000789390"/>
    </source>
</evidence>
<evidence type="ECO:0000256" key="2">
    <source>
        <dbReference type="ARBA" id="ARBA00022448"/>
    </source>
</evidence>
<keyword evidence="5" id="KW-0811">Translocation</keyword>
<comment type="subcellular location">
    <subcellularLocation>
        <location evidence="1">Nucleus</location>
        <location evidence="1">Nuclear pore complex</location>
    </subcellularLocation>
</comment>
<dbReference type="GO" id="GO:0005643">
    <property type="term" value="C:nuclear pore"/>
    <property type="evidence" value="ECO:0007669"/>
    <property type="project" value="UniProtKB-SubCell"/>
</dbReference>
<dbReference type="EMBL" id="CAKKLH010000330">
    <property type="protein sequence ID" value="CAH0112706.1"/>
    <property type="molecule type" value="Genomic_DNA"/>
</dbReference>
<keyword evidence="2" id="KW-0813">Transport</keyword>
<feature type="compositionally biased region" description="Low complexity" evidence="9">
    <location>
        <begin position="21"/>
        <end position="35"/>
    </location>
</feature>
<dbReference type="GO" id="GO:0051028">
    <property type="term" value="P:mRNA transport"/>
    <property type="evidence" value="ECO:0007669"/>
    <property type="project" value="UniProtKB-KW"/>
</dbReference>
<feature type="coiled-coil region" evidence="8">
    <location>
        <begin position="216"/>
        <end position="243"/>
    </location>
</feature>
<evidence type="ECO:0000313" key="10">
    <source>
        <dbReference type="EMBL" id="CAH0112706.1"/>
    </source>
</evidence>
<proteinExistence type="predicted"/>
<name>A0A8J2S8F4_9CRUS</name>
<evidence type="ECO:0000256" key="8">
    <source>
        <dbReference type="SAM" id="Coils"/>
    </source>
</evidence>
<protein>
    <recommendedName>
        <fullName evidence="12">Nucleoporin p58/p45</fullName>
    </recommendedName>
</protein>
<dbReference type="GO" id="GO:0008139">
    <property type="term" value="F:nuclear localization sequence binding"/>
    <property type="evidence" value="ECO:0007669"/>
    <property type="project" value="InterPro"/>
</dbReference>
<dbReference type="Proteomes" id="UP000789390">
    <property type="component" value="Unassembled WGS sequence"/>
</dbReference>
<keyword evidence="11" id="KW-1185">Reference proteome</keyword>
<gene>
    <name evidence="10" type="ORF">DGAL_LOCUS16478</name>
</gene>
<dbReference type="AlphaFoldDB" id="A0A8J2S8F4"/>
<feature type="compositionally biased region" description="Low complexity" evidence="9">
    <location>
        <begin position="456"/>
        <end position="471"/>
    </location>
</feature>
<dbReference type="Pfam" id="PF15967">
    <property type="entry name" value="Nucleoporin_FG2"/>
    <property type="match status" value="1"/>
</dbReference>
<feature type="region of interest" description="Disordered" evidence="9">
    <location>
        <begin position="188"/>
        <end position="212"/>
    </location>
</feature>
<organism evidence="10 11">
    <name type="scientific">Daphnia galeata</name>
    <dbReference type="NCBI Taxonomy" id="27404"/>
    <lineage>
        <taxon>Eukaryota</taxon>
        <taxon>Metazoa</taxon>
        <taxon>Ecdysozoa</taxon>
        <taxon>Arthropoda</taxon>
        <taxon>Crustacea</taxon>
        <taxon>Branchiopoda</taxon>
        <taxon>Diplostraca</taxon>
        <taxon>Cladocera</taxon>
        <taxon>Anomopoda</taxon>
        <taxon>Daphniidae</taxon>
        <taxon>Daphnia</taxon>
    </lineage>
</organism>
<evidence type="ECO:0000256" key="6">
    <source>
        <dbReference type="ARBA" id="ARBA00023132"/>
    </source>
</evidence>
<feature type="coiled-coil region" evidence="8">
    <location>
        <begin position="279"/>
        <end position="306"/>
    </location>
</feature>
<dbReference type="GO" id="GO:0015031">
    <property type="term" value="P:protein transport"/>
    <property type="evidence" value="ECO:0007669"/>
    <property type="project" value="UniProtKB-KW"/>
</dbReference>
<keyword evidence="4" id="KW-0653">Protein transport</keyword>
<evidence type="ECO:0000256" key="1">
    <source>
        <dbReference type="ARBA" id="ARBA00004567"/>
    </source>
</evidence>
<keyword evidence="8" id="KW-0175">Coiled coil</keyword>
<dbReference type="PANTHER" id="PTHR13437">
    <property type="entry name" value="NUCLEOPORIN P58/P45 NUCLEOPORIN-LIKE PROTEIN 1"/>
    <property type="match status" value="1"/>
</dbReference>
<evidence type="ECO:0000256" key="3">
    <source>
        <dbReference type="ARBA" id="ARBA00022816"/>
    </source>
</evidence>
<dbReference type="PANTHER" id="PTHR13437:SF2">
    <property type="entry name" value="NUCLEOPORIN P58_P45"/>
    <property type="match status" value="1"/>
</dbReference>
<keyword evidence="6" id="KW-0906">Nuclear pore complex</keyword>
<comment type="caution">
    <text evidence="10">The sequence shown here is derived from an EMBL/GenBank/DDBJ whole genome shotgun (WGS) entry which is preliminary data.</text>
</comment>
<evidence type="ECO:0008006" key="12">
    <source>
        <dbReference type="Google" id="ProtNLM"/>
    </source>
</evidence>
<sequence length="482" mass="50392">MSFSLTSNQSSQPSAFGTPAFGNPAPSNSSFSFGSGPATLTSSAAPFSFGTTTAPQQTGGFQMGTSSASSTGGFGFGSTSQAAPAFSFSNAPLNTGTATTSMTGAPFGFSAPTSIGFGSGSVSNTLTGLTTNVISTTTAAPSLGLGGINSTPFGGDLSAPNSQGKSDSKAFNEMPVPTEISQSVEEFKKHVKEQKAKKDEVSRGSSKAPEKVGEEVETLKNILSNLANNIQQHSALVHKLKHDVALEIKNAEIAQRTKETAPSMQLDNTAPLEYFMRLVTDFEQRMQFYKQQIEDTERNLLAMSKQHALTPQELMGTMKKLHEAFVLLAGRVHMIHTSLQNYKDDYLTYRRRVLNDPTDIFASKNHAPSKSVLVSQLNKIGSGPSPFGGTSDPLSRTLSHLTNAVQSSGAGLSGGTSGGLSFGSSLASSSSVLPSSNPGSLSFGGTPSRPPGFFGSSAQSLQSANSSFQLQSPPPGNKRNKR</sequence>
<dbReference type="Gene3D" id="6.10.140.1350">
    <property type="match status" value="1"/>
</dbReference>